<feature type="domain" description="Pyrrolo-quinoline quinone repeat" evidence="3">
    <location>
        <begin position="410"/>
        <end position="508"/>
    </location>
</feature>
<dbReference type="PANTHER" id="PTHR34512:SF30">
    <property type="entry name" value="OUTER MEMBRANE PROTEIN ASSEMBLY FACTOR BAMB"/>
    <property type="match status" value="1"/>
</dbReference>
<dbReference type="Proteomes" id="UP000322530">
    <property type="component" value="Unassembled WGS sequence"/>
</dbReference>
<feature type="domain" description="Pyrrolo-quinoline quinone repeat" evidence="3">
    <location>
        <begin position="152"/>
        <end position="262"/>
    </location>
</feature>
<dbReference type="Pfam" id="PF13360">
    <property type="entry name" value="PQQ_2"/>
    <property type="match status" value="2"/>
</dbReference>
<dbReference type="InterPro" id="IPR018391">
    <property type="entry name" value="PQQ_b-propeller_rpt"/>
</dbReference>
<sequence length="511" mass="55298">MNSHDKSFEPDAVDEQVQKLLKKPGPLKKRKSVSARMVQDLQDVYAENASIMDRAWKRIAAETDEPTGTSNRVPFYPGQTGHFGSVPAKQQGGASKRTRRASQRIMNTFALGLVAGLLLASMGMVFTLMKNKQMETSNTTSQGIYSHQINPATGADEIIKRNPTTGAAVWRYSFPAHTTMVDQSLVDQALYAVTTNDVIYAINAGTGRANWMRSLPPNSSREGSLPQKIVGSAHMVAVITSQTVYKLNSTSGRIIGSYAIPAVVNNPGTRPSVLVEGDTFYVIVANNLYAYQLVDGSPRWSQPLAATSASKQTSASKLAPTSMQTYASNLAFADNTVYVASWRPANSVYLTTFDARTGNVLSNSVYMPVFLSYAPVMTQTSISITVHKGIVYGSFTFQDNASHIPSFLFAYDVKLDQALWHSFSLFSSINGQLQFDAGNVYVAGFSSVAGGGSIAAFDGQTGVMKWHSPTDGQVQSLTFQDGVVYVTTNTTTFALNESDGSSIWQKNMSDG</sequence>
<dbReference type="EMBL" id="BIXY01000131">
    <property type="protein sequence ID" value="GCF11662.1"/>
    <property type="molecule type" value="Genomic_DNA"/>
</dbReference>
<dbReference type="AlphaFoldDB" id="A0A5A5TK59"/>
<dbReference type="Gene3D" id="2.40.128.630">
    <property type="match status" value="1"/>
</dbReference>
<dbReference type="SMART" id="SM00564">
    <property type="entry name" value="PQQ"/>
    <property type="match status" value="5"/>
</dbReference>
<keyword evidence="5" id="KW-1185">Reference proteome</keyword>
<keyword evidence="2" id="KW-1133">Transmembrane helix</keyword>
<feature type="transmembrane region" description="Helical" evidence="2">
    <location>
        <begin position="105"/>
        <end position="129"/>
    </location>
</feature>
<evidence type="ECO:0000313" key="4">
    <source>
        <dbReference type="EMBL" id="GCF11662.1"/>
    </source>
</evidence>
<name>A0A5A5TK59_9CHLR</name>
<keyword evidence="2" id="KW-0812">Transmembrane</keyword>
<dbReference type="Gene3D" id="2.130.10.10">
    <property type="entry name" value="YVTN repeat-like/Quinoprotein amine dehydrogenase"/>
    <property type="match status" value="1"/>
</dbReference>
<dbReference type="InterPro" id="IPR011047">
    <property type="entry name" value="Quinoprotein_ADH-like_sf"/>
</dbReference>
<protein>
    <recommendedName>
        <fullName evidence="3">Pyrrolo-quinoline quinone repeat domain-containing protein</fullName>
    </recommendedName>
</protein>
<dbReference type="PANTHER" id="PTHR34512">
    <property type="entry name" value="CELL SURFACE PROTEIN"/>
    <property type="match status" value="1"/>
</dbReference>
<feature type="compositionally biased region" description="Basic residues" evidence="1">
    <location>
        <begin position="20"/>
        <end position="33"/>
    </location>
</feature>
<dbReference type="SUPFAM" id="SSF50998">
    <property type="entry name" value="Quinoprotein alcohol dehydrogenase-like"/>
    <property type="match status" value="1"/>
</dbReference>
<evidence type="ECO:0000259" key="3">
    <source>
        <dbReference type="Pfam" id="PF13360"/>
    </source>
</evidence>
<proteinExistence type="predicted"/>
<organism evidence="4 5">
    <name type="scientific">Dictyobacter arantiisoli</name>
    <dbReference type="NCBI Taxonomy" id="2014874"/>
    <lineage>
        <taxon>Bacteria</taxon>
        <taxon>Bacillati</taxon>
        <taxon>Chloroflexota</taxon>
        <taxon>Ktedonobacteria</taxon>
        <taxon>Ktedonobacterales</taxon>
        <taxon>Dictyobacteraceae</taxon>
        <taxon>Dictyobacter</taxon>
    </lineage>
</organism>
<evidence type="ECO:0000256" key="2">
    <source>
        <dbReference type="SAM" id="Phobius"/>
    </source>
</evidence>
<accession>A0A5A5TK59</accession>
<gene>
    <name evidence="4" type="ORF">KDI_52260</name>
</gene>
<comment type="caution">
    <text evidence="4">The sequence shown here is derived from an EMBL/GenBank/DDBJ whole genome shotgun (WGS) entry which is preliminary data.</text>
</comment>
<feature type="region of interest" description="Disordered" evidence="1">
    <location>
        <begin position="80"/>
        <end position="100"/>
    </location>
</feature>
<feature type="region of interest" description="Disordered" evidence="1">
    <location>
        <begin position="1"/>
        <end position="33"/>
    </location>
</feature>
<dbReference type="InterPro" id="IPR002372">
    <property type="entry name" value="PQQ_rpt_dom"/>
</dbReference>
<evidence type="ECO:0000313" key="5">
    <source>
        <dbReference type="Proteomes" id="UP000322530"/>
    </source>
</evidence>
<reference evidence="4 5" key="1">
    <citation type="submission" date="2019-01" db="EMBL/GenBank/DDBJ databases">
        <title>Draft genome sequence of Dictyobacter sp. Uno17.</title>
        <authorList>
            <person name="Wang C.M."/>
            <person name="Zheng Y."/>
            <person name="Sakai Y."/>
            <person name="Abe K."/>
            <person name="Yokota A."/>
            <person name="Yabe S."/>
        </authorList>
    </citation>
    <scope>NUCLEOTIDE SEQUENCE [LARGE SCALE GENOMIC DNA]</scope>
    <source>
        <strain evidence="4 5">Uno17</strain>
    </source>
</reference>
<keyword evidence="2" id="KW-0472">Membrane</keyword>
<evidence type="ECO:0000256" key="1">
    <source>
        <dbReference type="SAM" id="MobiDB-lite"/>
    </source>
</evidence>
<dbReference type="InterPro" id="IPR015943">
    <property type="entry name" value="WD40/YVTN_repeat-like_dom_sf"/>
</dbReference>
<dbReference type="RefSeq" id="WP_172632461.1">
    <property type="nucleotide sequence ID" value="NZ_BIXY01000131.1"/>
</dbReference>